<comment type="similarity">
    <text evidence="1">Belongs to the SNF7 family.</text>
</comment>
<dbReference type="OrthoDB" id="5594417at2759"/>
<dbReference type="Gene3D" id="6.10.140.1230">
    <property type="match status" value="1"/>
</dbReference>
<evidence type="ECO:0000256" key="1">
    <source>
        <dbReference type="ARBA" id="ARBA00006190"/>
    </source>
</evidence>
<evidence type="ECO:0000256" key="2">
    <source>
        <dbReference type="SAM" id="MobiDB-lite"/>
    </source>
</evidence>
<dbReference type="InterPro" id="IPR005024">
    <property type="entry name" value="Snf7_fam"/>
</dbReference>
<feature type="compositionally biased region" description="Low complexity" evidence="2">
    <location>
        <begin position="192"/>
        <end position="201"/>
    </location>
</feature>
<evidence type="ECO:0000313" key="4">
    <source>
        <dbReference type="Proteomes" id="UP000218231"/>
    </source>
</evidence>
<accession>A0A2A2L5Q1</accession>
<dbReference type="STRING" id="2018661.A0A2A2L5Q1"/>
<evidence type="ECO:0000313" key="3">
    <source>
        <dbReference type="EMBL" id="PAV81591.1"/>
    </source>
</evidence>
<comment type="caution">
    <text evidence="3">The sequence shown here is derived from an EMBL/GenBank/DDBJ whole genome shotgun (WGS) entry which is preliminary data.</text>
</comment>
<protein>
    <submittedName>
        <fullName evidence="3">Uncharacterized protein</fullName>
    </submittedName>
</protein>
<dbReference type="Pfam" id="PF03357">
    <property type="entry name" value="Snf7"/>
    <property type="match status" value="1"/>
</dbReference>
<organism evidence="3 4">
    <name type="scientific">Diploscapter pachys</name>
    <dbReference type="NCBI Taxonomy" id="2018661"/>
    <lineage>
        <taxon>Eukaryota</taxon>
        <taxon>Metazoa</taxon>
        <taxon>Ecdysozoa</taxon>
        <taxon>Nematoda</taxon>
        <taxon>Chromadorea</taxon>
        <taxon>Rhabditida</taxon>
        <taxon>Rhabditina</taxon>
        <taxon>Rhabditomorpha</taxon>
        <taxon>Rhabditoidea</taxon>
        <taxon>Rhabditidae</taxon>
        <taxon>Diploscapter</taxon>
    </lineage>
</organism>
<reference evidence="3 4" key="1">
    <citation type="journal article" date="2017" name="Curr. Biol.">
        <title>Genome architecture and evolution of a unichromosomal asexual nematode.</title>
        <authorList>
            <person name="Fradin H."/>
            <person name="Zegar C."/>
            <person name="Gutwein M."/>
            <person name="Lucas J."/>
            <person name="Kovtun M."/>
            <person name="Corcoran D."/>
            <person name="Baugh L.R."/>
            <person name="Kiontke K."/>
            <person name="Gunsalus K."/>
            <person name="Fitch D.H."/>
            <person name="Piano F."/>
        </authorList>
    </citation>
    <scope>NUCLEOTIDE SEQUENCE [LARGE SCALE GENOMIC DNA]</scope>
    <source>
        <strain evidence="3">PF1309</strain>
    </source>
</reference>
<keyword evidence="4" id="KW-1185">Reference proteome</keyword>
<proteinExistence type="inferred from homology"/>
<dbReference type="Proteomes" id="UP000218231">
    <property type="component" value="Unassembled WGS sequence"/>
</dbReference>
<name>A0A2A2L5Q1_9BILA</name>
<dbReference type="GO" id="GO:0007034">
    <property type="term" value="P:vacuolar transport"/>
    <property type="evidence" value="ECO:0007669"/>
    <property type="project" value="InterPro"/>
</dbReference>
<dbReference type="AlphaFoldDB" id="A0A2A2L5Q1"/>
<sequence length="208" mass="23313">MSLFGKKPDAKEMMRANNKEIRKTNRELDSDRRGMERREKELEAEIKKLAKQGQNDAARSLARQLVQLRNQKAKSVAMGARISGIGAQQSNMYSMGKMADAMGKTVGVMKTMEKQMPVDKLAKNMRDFQMQQEKFGLTEEMMNDALDSILDEPGDEAEQDRIVAQVLDEIGIETNSQLAKLPAMPKNVGAESSSISTSDLESQLERLR</sequence>
<dbReference type="PANTHER" id="PTHR10476">
    <property type="entry name" value="CHARGED MULTIVESICULAR BODY PROTEIN"/>
    <property type="match status" value="1"/>
</dbReference>
<feature type="region of interest" description="Disordered" evidence="2">
    <location>
        <begin position="182"/>
        <end position="208"/>
    </location>
</feature>
<dbReference type="EMBL" id="LIAE01007151">
    <property type="protein sequence ID" value="PAV81591.1"/>
    <property type="molecule type" value="Genomic_DNA"/>
</dbReference>
<gene>
    <name evidence="3" type="ORF">WR25_03082</name>
</gene>
<feature type="region of interest" description="Disordered" evidence="2">
    <location>
        <begin position="1"/>
        <end position="39"/>
    </location>
</feature>